<reference evidence="3" key="1">
    <citation type="submission" date="2020-03" db="EMBL/GenBank/DDBJ databases">
        <title>Melopsittacus undulatus (budgerigar) genome, bMelUnd1, maternal haplotype with Z.</title>
        <authorList>
            <person name="Gedman G."/>
            <person name="Mountcastle J."/>
            <person name="Haase B."/>
            <person name="Formenti G."/>
            <person name="Wright T."/>
            <person name="Apodaca J."/>
            <person name="Pelan S."/>
            <person name="Chow W."/>
            <person name="Rhie A."/>
            <person name="Howe K."/>
            <person name="Fedrigo O."/>
            <person name="Jarvis E.D."/>
        </authorList>
    </citation>
    <scope>NUCLEOTIDE SEQUENCE [LARGE SCALE GENOMIC DNA]</scope>
</reference>
<feature type="region of interest" description="Disordered" evidence="1">
    <location>
        <begin position="1"/>
        <end position="111"/>
    </location>
</feature>
<dbReference type="Proteomes" id="UP000694405">
    <property type="component" value="Chromosome 7"/>
</dbReference>
<feature type="compositionally biased region" description="Basic and acidic residues" evidence="1">
    <location>
        <begin position="1"/>
        <end position="11"/>
    </location>
</feature>
<dbReference type="InterPro" id="IPR026700">
    <property type="entry name" value="CCDC142"/>
</dbReference>
<evidence type="ECO:0000313" key="3">
    <source>
        <dbReference type="Ensembl" id="ENSMUNP00000027037.1"/>
    </source>
</evidence>
<dbReference type="InterPro" id="IPR056901">
    <property type="entry name" value="CC142_N"/>
</dbReference>
<organism evidence="3 4">
    <name type="scientific">Melopsittacus undulatus</name>
    <name type="common">Budgerigar</name>
    <name type="synonym">Psittacus undulatus</name>
    <dbReference type="NCBI Taxonomy" id="13146"/>
    <lineage>
        <taxon>Eukaryota</taxon>
        <taxon>Metazoa</taxon>
        <taxon>Chordata</taxon>
        <taxon>Craniata</taxon>
        <taxon>Vertebrata</taxon>
        <taxon>Euteleostomi</taxon>
        <taxon>Archelosauria</taxon>
        <taxon>Archosauria</taxon>
        <taxon>Dinosauria</taxon>
        <taxon>Saurischia</taxon>
        <taxon>Theropoda</taxon>
        <taxon>Coelurosauria</taxon>
        <taxon>Aves</taxon>
        <taxon>Neognathae</taxon>
        <taxon>Neoaves</taxon>
        <taxon>Telluraves</taxon>
        <taxon>Australaves</taxon>
        <taxon>Psittaciformes</taxon>
        <taxon>Psittaculidae</taxon>
        <taxon>Melopsittacus</taxon>
    </lineage>
</organism>
<evidence type="ECO:0000313" key="4">
    <source>
        <dbReference type="Proteomes" id="UP000694405"/>
    </source>
</evidence>
<evidence type="ECO:0000256" key="1">
    <source>
        <dbReference type="SAM" id="MobiDB-lite"/>
    </source>
</evidence>
<feature type="domain" description="CC142 N-terminal" evidence="2">
    <location>
        <begin position="171"/>
        <end position="367"/>
    </location>
</feature>
<proteinExistence type="predicted"/>
<dbReference type="Ensembl" id="ENSMUNT00000031499.1">
    <property type="protein sequence ID" value="ENSMUNP00000027037.1"/>
    <property type="gene ID" value="ENSMUNG00000021468.1"/>
</dbReference>
<dbReference type="Pfam" id="PF25081">
    <property type="entry name" value="CC142_N"/>
    <property type="match status" value="1"/>
</dbReference>
<feature type="compositionally biased region" description="Low complexity" evidence="1">
    <location>
        <begin position="22"/>
        <end position="48"/>
    </location>
</feature>
<reference evidence="3" key="3">
    <citation type="submission" date="2025-09" db="UniProtKB">
        <authorList>
            <consortium name="Ensembl"/>
        </authorList>
    </citation>
    <scope>IDENTIFICATION</scope>
</reference>
<dbReference type="AlphaFoldDB" id="A0A8V5G040"/>
<accession>A0A8V5G040</accession>
<dbReference type="PANTHER" id="PTHR21436:SF2">
    <property type="entry name" value="COILED-COIL DOMAIN-CONTAINING PROTEIN 142"/>
    <property type="match status" value="1"/>
</dbReference>
<name>A0A8V5G040_MELUD</name>
<dbReference type="PANTHER" id="PTHR21436">
    <property type="entry name" value="COILED-COIL DOMAIN-CONTAINING PROTEIN 142"/>
    <property type="match status" value="1"/>
</dbReference>
<reference evidence="3" key="2">
    <citation type="submission" date="2025-08" db="UniProtKB">
        <authorList>
            <consortium name="Ensembl"/>
        </authorList>
    </citation>
    <scope>IDENTIFICATION</scope>
</reference>
<sequence length="525" mass="56256">MEDGGGDRHGAEPSPQVPVRDAAGPGALIPLLPPVLGAPGDGAARGAPPGAGGSSPGPLSRSLRKAEAMLRGCVSPGLRRLLPPRPRRRGPGSEDEEEEEDEDEGSAVLTPLERSFPGLSRCLCVREDPRTETFHGHVRPLPCDTDTGTGTSTATAFSFHPVHPRVAERGAALHALLRHRHLLCLTRDYTRRLRSASRFLRRLLVLLREPEPAPPLRELCRELRVHTGHWSALRRRLREDPWLRELVLHRSEAVAHMRRALVLLALQALSLTEHLAEARLRALARTGTAAASLPELLSDLFQGLELYNRALGELEPELSSARCLPTGPDGRPGAAEAAARPFPVSRVLQVVAAERGRMAAERLRPFLQPRAGAGGDEPVRWEDTVVPWPPELGAAADTGSCGRDEPLGITGTLRVLCTEDEELMGLLLGVLVASSSSLQHHVLHVPKEKPPAAAPEEPQEPDCAGWAAEPAAQALLARYRPLFWGAAAAALGHSAELLPGGTGPAAVLELSRAIGAGTWGPRRGR</sequence>
<feature type="compositionally biased region" description="Acidic residues" evidence="1">
    <location>
        <begin position="93"/>
        <end position="105"/>
    </location>
</feature>
<keyword evidence="4" id="KW-1185">Reference proteome</keyword>
<evidence type="ECO:0000259" key="2">
    <source>
        <dbReference type="Pfam" id="PF25081"/>
    </source>
</evidence>
<protein>
    <recommendedName>
        <fullName evidence="2">CC142 N-terminal domain-containing protein</fullName>
    </recommendedName>
</protein>